<dbReference type="InterPro" id="IPR000845">
    <property type="entry name" value="Nucleoside_phosphorylase_d"/>
</dbReference>
<feature type="domain" description="Nucleoside phosphorylase" evidence="4">
    <location>
        <begin position="3"/>
        <end position="227"/>
    </location>
</feature>
<feature type="binding site" evidence="3">
    <location>
        <position position="178"/>
    </location>
    <ligand>
        <name>substrate</name>
    </ligand>
</feature>
<dbReference type="UniPathway" id="UPA00606"/>
<keyword evidence="2 3" id="KW-0808">Transferase</keyword>
<dbReference type="Gene3D" id="3.40.50.1580">
    <property type="entry name" value="Nucleoside phosphorylase domain"/>
    <property type="match status" value="1"/>
</dbReference>
<dbReference type="RefSeq" id="WP_131748901.1">
    <property type="nucleotide sequence ID" value="NZ_CAACYI010000001.1"/>
</dbReference>
<evidence type="ECO:0000313" key="5">
    <source>
        <dbReference type="EMBL" id="VFB16307.1"/>
    </source>
</evidence>
<dbReference type="HAMAP" id="MF_01963">
    <property type="entry name" value="MTAP"/>
    <property type="match status" value="1"/>
</dbReference>
<dbReference type="GO" id="GO:0017061">
    <property type="term" value="F:S-methyl-5-thioadenosine phosphorylase activity"/>
    <property type="evidence" value="ECO:0007669"/>
    <property type="project" value="InterPro"/>
</dbReference>
<reference evidence="5 6" key="1">
    <citation type="submission" date="2019-02" db="EMBL/GenBank/DDBJ databases">
        <authorList>
            <consortium name="Pathogen Informatics"/>
        </authorList>
    </citation>
    <scope>NUCLEOTIDE SEQUENCE [LARGE SCALE GENOMIC DNA]</scope>
    <source>
        <strain evidence="5 6">3012STDY7089603</strain>
    </source>
</reference>
<keyword evidence="3" id="KW-0660">Purine salvage</keyword>
<dbReference type="InterPro" id="IPR010044">
    <property type="entry name" value="MTAP"/>
</dbReference>
<comment type="function">
    <text evidence="3">Purine nucleoside phosphorylase involved in purine salvage.</text>
</comment>
<comment type="caution">
    <text evidence="5">The sequence shown here is derived from an EMBL/GenBank/DDBJ whole genome shotgun (WGS) entry which is preliminary data.</text>
</comment>
<comment type="similarity">
    <text evidence="3">Belongs to the PNP/MTAP phosphorylase family. MTAP subfamily.</text>
</comment>
<comment type="pathway">
    <text evidence="3">Purine metabolism; purine nucleoside salvage.</text>
</comment>
<comment type="miscellaneous">
    <text evidence="3">Although this enzyme belongs to the family of MTA phosphorylases based on sequence homology, it lacks several conserved amino acids in the substrate binding pocket that confer specificity towards MTA.</text>
</comment>
<keyword evidence="1 3" id="KW-0328">Glycosyltransferase</keyword>
<keyword evidence="6" id="KW-1185">Reference proteome</keyword>
<dbReference type="InterPro" id="IPR035994">
    <property type="entry name" value="Nucleoside_phosphorylase_sf"/>
</dbReference>
<comment type="caution">
    <text evidence="3">Lacks conserved residue(s) required for the propagation of feature annotation.</text>
</comment>
<dbReference type="CDD" id="cd09010">
    <property type="entry name" value="MTAP_SsMTAPII_like_MTIP"/>
    <property type="match status" value="1"/>
</dbReference>
<name>A0A8H2M4A0_9FIRM</name>
<dbReference type="EC" id="2.4.2.1" evidence="3"/>
<dbReference type="Proteomes" id="UP000377798">
    <property type="component" value="Unassembled WGS sequence"/>
</dbReference>
<accession>A0A8H2M4A0</accession>
<evidence type="ECO:0000259" key="4">
    <source>
        <dbReference type="Pfam" id="PF01048"/>
    </source>
</evidence>
<dbReference type="GO" id="GO:0006166">
    <property type="term" value="P:purine ribonucleoside salvage"/>
    <property type="evidence" value="ECO:0007669"/>
    <property type="project" value="UniProtKB-UniRule"/>
</dbReference>
<evidence type="ECO:0000256" key="3">
    <source>
        <dbReference type="HAMAP-Rule" id="MF_01963"/>
    </source>
</evidence>
<gene>
    <name evidence="5" type="ORF">NCTC13150_00829</name>
</gene>
<evidence type="ECO:0000256" key="1">
    <source>
        <dbReference type="ARBA" id="ARBA00022676"/>
    </source>
</evidence>
<dbReference type="EMBL" id="CAACYI010000001">
    <property type="protein sequence ID" value="VFB16307.1"/>
    <property type="molecule type" value="Genomic_DNA"/>
</dbReference>
<feature type="binding site" evidence="3">
    <location>
        <position position="179"/>
    </location>
    <ligand>
        <name>phosphate</name>
        <dbReference type="ChEBI" id="CHEBI:43474"/>
    </ligand>
</feature>
<evidence type="ECO:0000313" key="6">
    <source>
        <dbReference type="Proteomes" id="UP000377798"/>
    </source>
</evidence>
<dbReference type="GO" id="GO:0019509">
    <property type="term" value="P:L-methionine salvage from methylthioadenosine"/>
    <property type="evidence" value="ECO:0007669"/>
    <property type="project" value="TreeGrafter"/>
</dbReference>
<dbReference type="Pfam" id="PF01048">
    <property type="entry name" value="PNP_UDP_1"/>
    <property type="match status" value="1"/>
</dbReference>
<dbReference type="PANTHER" id="PTHR42679:SF2">
    <property type="entry name" value="S-METHYL-5'-THIOADENOSINE PHOSPHORYLASE"/>
    <property type="match status" value="1"/>
</dbReference>
<feature type="site" description="Important for substrate specificity" evidence="3">
    <location>
        <position position="211"/>
    </location>
</feature>
<feature type="site" description="Important for substrate specificity" evidence="3">
    <location>
        <position position="160"/>
    </location>
</feature>
<organism evidence="5 6">
    <name type="scientific">Urinicoccus massiliensis</name>
    <dbReference type="NCBI Taxonomy" id="1723382"/>
    <lineage>
        <taxon>Bacteria</taxon>
        <taxon>Bacillati</taxon>
        <taxon>Bacillota</taxon>
        <taxon>Tissierellia</taxon>
        <taxon>Tissierellales</taxon>
        <taxon>Peptoniphilaceae</taxon>
        <taxon>Urinicoccus</taxon>
    </lineage>
</organism>
<protein>
    <recommendedName>
        <fullName evidence="3">Purine nucleoside phosphorylase</fullName>
        <shortName evidence="3">PNP</shortName>
        <ecNumber evidence="3">2.4.2.1</ecNumber>
    </recommendedName>
</protein>
<evidence type="ECO:0000256" key="2">
    <source>
        <dbReference type="ARBA" id="ARBA00022679"/>
    </source>
</evidence>
<comment type="catalytic activity">
    <reaction evidence="3">
        <text>a purine D-ribonucleoside + phosphate = a purine nucleobase + alpha-D-ribose 1-phosphate</text>
        <dbReference type="Rhea" id="RHEA:19805"/>
        <dbReference type="ChEBI" id="CHEBI:26386"/>
        <dbReference type="ChEBI" id="CHEBI:43474"/>
        <dbReference type="ChEBI" id="CHEBI:57720"/>
        <dbReference type="ChEBI" id="CHEBI:142355"/>
        <dbReference type="EC" id="2.4.2.1"/>
    </reaction>
</comment>
<dbReference type="AlphaFoldDB" id="A0A8H2M4A0"/>
<sequence length="245" mass="27669">MLALIAGTGFDRFLKPEEEKIVETPFGSRVIYKIQAQDQSFYYLPRHGLDHSVAPHLINYRANLWALKDLGVDKVLSLCAVGSLNKDFKPGNFVAVKDILDFTKGRTSTFYDGQDRDLKHLDVSNLYSKSMVQEIKNFFSQRPESFQEGIYVCTEGPRFETAAEIKFYQMIGGDLVGMTGSPEVFLARELSMNYASLALVTNFCTGVASDSIEFVSSFDQYQDLIESLLSYLSRKNIPKQESIFV</sequence>
<feature type="binding site" evidence="3">
    <location>
        <begin position="46"/>
        <end position="47"/>
    </location>
    <ligand>
        <name>phosphate</name>
        <dbReference type="ChEBI" id="CHEBI:43474"/>
    </ligand>
</feature>
<feature type="binding site" evidence="3">
    <location>
        <position position="8"/>
    </location>
    <ligand>
        <name>phosphate</name>
        <dbReference type="ChEBI" id="CHEBI:43474"/>
    </ligand>
</feature>
<proteinExistence type="inferred from homology"/>
<comment type="subunit">
    <text evidence="3">Homohexamer. Dimer of a homotrimer.</text>
</comment>
<dbReference type="PANTHER" id="PTHR42679">
    <property type="entry name" value="S-METHYL-5'-THIOADENOSINE PHOSPHORYLASE"/>
    <property type="match status" value="1"/>
</dbReference>
<dbReference type="GO" id="GO:0005829">
    <property type="term" value="C:cytosol"/>
    <property type="evidence" value="ECO:0007669"/>
    <property type="project" value="TreeGrafter"/>
</dbReference>
<dbReference type="SUPFAM" id="SSF53167">
    <property type="entry name" value="Purine and uridine phosphorylases"/>
    <property type="match status" value="1"/>
</dbReference>